<keyword evidence="3" id="KW-1185">Reference proteome</keyword>
<dbReference type="STRING" id="662367.SAMN05216167_106190"/>
<accession>A0A1I1UG60</accession>
<evidence type="ECO:0000256" key="1">
    <source>
        <dbReference type="SAM" id="Phobius"/>
    </source>
</evidence>
<evidence type="ECO:0000313" key="2">
    <source>
        <dbReference type="EMBL" id="SFD67753.1"/>
    </source>
</evidence>
<dbReference type="EMBL" id="FOLQ01000006">
    <property type="protein sequence ID" value="SFD67753.1"/>
    <property type="molecule type" value="Genomic_DNA"/>
</dbReference>
<proteinExistence type="predicted"/>
<feature type="transmembrane region" description="Helical" evidence="1">
    <location>
        <begin position="377"/>
        <end position="395"/>
    </location>
</feature>
<sequence length="421" mass="45988">MVLQEPFNRAVYQRDNTGSSFIPIIGDGATSNATITAMFTVIKVGAVQTLEYALPINRTFKANADGSFSGRVVVPGGWYKLTVSDGTTSAVIDRVGAGEVFVLFGHSFMSGGQDKSHQIASTDERVNALVDTIGNGGNRFQQLTQVIGPMQTYPDSWGMFGDKLVKRLGVPVLLYGAAYGGSNIRQSYEVLNNLPRTGLPPGVTDPTSRQPFAPVEFVFDNYVVKTGVRAVLCEHGYNDRGSSADTFVQQFENVFNYIRNHWNRPNLALVLLQEQFVVNPNIQTLTDPVTAQGIKKIIETYPNTFMGPDFNKEYWPAYFKNNDHPFGAAIDQYASDWNDAITADFLSKSTPYLSQSGAAIATAEDNTYSVAGVTLKTFDWAIIAGLGALLLTIFFARQKKGFILMFLILAAFGAGRITGKV</sequence>
<organism evidence="2 3">
    <name type="scientific">Spirosoma endophyticum</name>
    <dbReference type="NCBI Taxonomy" id="662367"/>
    <lineage>
        <taxon>Bacteria</taxon>
        <taxon>Pseudomonadati</taxon>
        <taxon>Bacteroidota</taxon>
        <taxon>Cytophagia</taxon>
        <taxon>Cytophagales</taxon>
        <taxon>Cytophagaceae</taxon>
        <taxon>Spirosoma</taxon>
    </lineage>
</organism>
<dbReference type="Proteomes" id="UP000198598">
    <property type="component" value="Unassembled WGS sequence"/>
</dbReference>
<dbReference type="RefSeq" id="WP_093828432.1">
    <property type="nucleotide sequence ID" value="NZ_FOLQ01000006.1"/>
</dbReference>
<dbReference type="InterPro" id="IPR036514">
    <property type="entry name" value="SGNH_hydro_sf"/>
</dbReference>
<keyword evidence="1" id="KW-0812">Transmembrane</keyword>
<reference evidence="2 3" key="1">
    <citation type="submission" date="2016-10" db="EMBL/GenBank/DDBJ databases">
        <authorList>
            <person name="de Groot N.N."/>
        </authorList>
    </citation>
    <scope>NUCLEOTIDE SEQUENCE [LARGE SCALE GENOMIC DNA]</scope>
    <source>
        <strain evidence="2 3">DSM 26130</strain>
    </source>
</reference>
<feature type="transmembrane region" description="Helical" evidence="1">
    <location>
        <begin position="402"/>
        <end position="419"/>
    </location>
</feature>
<dbReference type="GO" id="GO:0016788">
    <property type="term" value="F:hydrolase activity, acting on ester bonds"/>
    <property type="evidence" value="ECO:0007669"/>
    <property type="project" value="UniProtKB-ARBA"/>
</dbReference>
<keyword evidence="1" id="KW-1133">Transmembrane helix</keyword>
<evidence type="ECO:0008006" key="4">
    <source>
        <dbReference type="Google" id="ProtNLM"/>
    </source>
</evidence>
<gene>
    <name evidence="2" type="ORF">SAMN05216167_106190</name>
</gene>
<dbReference type="Gene3D" id="3.40.50.1110">
    <property type="entry name" value="SGNH hydrolase"/>
    <property type="match status" value="1"/>
</dbReference>
<evidence type="ECO:0000313" key="3">
    <source>
        <dbReference type="Proteomes" id="UP000198598"/>
    </source>
</evidence>
<dbReference type="AlphaFoldDB" id="A0A1I1UG60"/>
<name>A0A1I1UG60_9BACT</name>
<dbReference type="OrthoDB" id="943923at2"/>
<keyword evidence="1" id="KW-0472">Membrane</keyword>
<dbReference type="SUPFAM" id="SSF52266">
    <property type="entry name" value="SGNH hydrolase"/>
    <property type="match status" value="1"/>
</dbReference>
<protein>
    <recommendedName>
        <fullName evidence="4">Sialate O-acetylesterase domain-containing protein</fullName>
    </recommendedName>
</protein>